<gene>
    <name evidence="2" type="ORF">VE26_14170</name>
</gene>
<dbReference type="STRING" id="429727.VE26_14170"/>
<dbReference type="OrthoDB" id="7949510at2"/>
<protein>
    <submittedName>
        <fullName evidence="2">Uncharacterized protein</fullName>
    </submittedName>
</protein>
<sequence>MTTRAKTSLKIVKPEVEQLEELEQVIQQAAKQTAPMVQRLATHRDRIDLAIKELESERFELISRRDLMRRQADAVEQGLNMHIEDIEATMRLYEAGINSLPAPSN</sequence>
<reference evidence="2 3" key="1">
    <citation type="submission" date="2015-03" db="EMBL/GenBank/DDBJ databases">
        <authorList>
            <person name="Hassan Y."/>
            <person name="Lepp D."/>
            <person name="Li X.-Z."/>
            <person name="Zhou T."/>
        </authorList>
    </citation>
    <scope>NUCLEOTIDE SEQUENCE [LARGE SCALE GENOMIC DNA]</scope>
    <source>
        <strain evidence="2 3">IPL18</strain>
    </source>
</reference>
<feature type="coiled-coil region" evidence="1">
    <location>
        <begin position="37"/>
        <end position="71"/>
    </location>
</feature>
<keyword evidence="1" id="KW-0175">Coiled coil</keyword>
<dbReference type="RefSeq" id="WP_046105823.1">
    <property type="nucleotide sequence ID" value="NZ_JZEY01000061.1"/>
</dbReference>
<dbReference type="AlphaFoldDB" id="A0A0F5FG74"/>
<dbReference type="PATRIC" id="fig|429727.3.peg.2906"/>
<evidence type="ECO:0000313" key="2">
    <source>
        <dbReference type="EMBL" id="KKB07793.1"/>
    </source>
</evidence>
<keyword evidence="3" id="KW-1185">Reference proteome</keyword>
<proteinExistence type="predicted"/>
<comment type="caution">
    <text evidence="2">The sequence shown here is derived from an EMBL/GenBank/DDBJ whole genome shotgun (WGS) entry which is preliminary data.</text>
</comment>
<dbReference type="Proteomes" id="UP000033649">
    <property type="component" value="Unassembled WGS sequence"/>
</dbReference>
<dbReference type="EMBL" id="JZEY01000061">
    <property type="protein sequence ID" value="KKB07793.1"/>
    <property type="molecule type" value="Genomic_DNA"/>
</dbReference>
<evidence type="ECO:0000256" key="1">
    <source>
        <dbReference type="SAM" id="Coils"/>
    </source>
</evidence>
<organism evidence="2 3">
    <name type="scientific">Devosia chinhatensis</name>
    <dbReference type="NCBI Taxonomy" id="429727"/>
    <lineage>
        <taxon>Bacteria</taxon>
        <taxon>Pseudomonadati</taxon>
        <taxon>Pseudomonadota</taxon>
        <taxon>Alphaproteobacteria</taxon>
        <taxon>Hyphomicrobiales</taxon>
        <taxon>Devosiaceae</taxon>
        <taxon>Devosia</taxon>
    </lineage>
</organism>
<evidence type="ECO:0000313" key="3">
    <source>
        <dbReference type="Proteomes" id="UP000033649"/>
    </source>
</evidence>
<accession>A0A0F5FG74</accession>
<name>A0A0F5FG74_9HYPH</name>